<feature type="compositionally biased region" description="Basic and acidic residues" evidence="9">
    <location>
        <begin position="372"/>
        <end position="384"/>
    </location>
</feature>
<dbReference type="PROSITE" id="PS00028">
    <property type="entry name" value="ZINC_FINGER_C2H2_1"/>
    <property type="match status" value="1"/>
</dbReference>
<evidence type="ECO:0000256" key="7">
    <source>
        <dbReference type="ARBA" id="ARBA00023242"/>
    </source>
</evidence>
<keyword evidence="12" id="KW-1185">Reference proteome</keyword>
<dbReference type="InterPro" id="IPR036236">
    <property type="entry name" value="Znf_C2H2_sf"/>
</dbReference>
<feature type="region of interest" description="Disordered" evidence="9">
    <location>
        <begin position="561"/>
        <end position="613"/>
    </location>
</feature>
<dbReference type="GO" id="GO:0005634">
    <property type="term" value="C:nucleus"/>
    <property type="evidence" value="ECO:0007669"/>
    <property type="project" value="UniProtKB-SubCell"/>
</dbReference>
<feature type="compositionally biased region" description="Polar residues" evidence="9">
    <location>
        <begin position="136"/>
        <end position="148"/>
    </location>
</feature>
<keyword evidence="4" id="KW-0862">Zinc</keyword>
<feature type="compositionally biased region" description="Polar residues" evidence="9">
    <location>
        <begin position="561"/>
        <end position="584"/>
    </location>
</feature>
<comment type="subcellular location">
    <subcellularLocation>
        <location evidence="1">Nucleus</location>
    </subcellularLocation>
</comment>
<evidence type="ECO:0000313" key="12">
    <source>
        <dbReference type="Proteomes" id="UP000076632"/>
    </source>
</evidence>
<keyword evidence="6" id="KW-0804">Transcription</keyword>
<dbReference type="GeneID" id="28896178"/>
<dbReference type="EMBL" id="KV407457">
    <property type="protein sequence ID" value="KZF23847.1"/>
    <property type="molecule type" value="Genomic_DNA"/>
</dbReference>
<dbReference type="AlphaFoldDB" id="A0A161TDD3"/>
<dbReference type="InParanoid" id="A0A161TDD3"/>
<feature type="region of interest" description="Disordered" evidence="9">
    <location>
        <begin position="127"/>
        <end position="180"/>
    </location>
</feature>
<dbReference type="PANTHER" id="PTHR46179">
    <property type="entry name" value="ZINC FINGER PROTEIN"/>
    <property type="match status" value="1"/>
</dbReference>
<evidence type="ECO:0000313" key="11">
    <source>
        <dbReference type="EMBL" id="KZF23847.1"/>
    </source>
</evidence>
<evidence type="ECO:0000256" key="3">
    <source>
        <dbReference type="ARBA" id="ARBA00022771"/>
    </source>
</evidence>
<feature type="compositionally biased region" description="Polar residues" evidence="9">
    <location>
        <begin position="359"/>
        <end position="371"/>
    </location>
</feature>
<keyword evidence="3 8" id="KW-0863">Zinc-finger</keyword>
<protein>
    <recommendedName>
        <fullName evidence="10">C2H2-type domain-containing protein</fullName>
    </recommendedName>
</protein>
<feature type="region of interest" description="Disordered" evidence="9">
    <location>
        <begin position="359"/>
        <end position="446"/>
    </location>
</feature>
<keyword evidence="7" id="KW-0539">Nucleus</keyword>
<feature type="region of interest" description="Disordered" evidence="9">
    <location>
        <begin position="1"/>
        <end position="20"/>
    </location>
</feature>
<accession>A0A161TDD3</accession>
<dbReference type="SMART" id="SM00355">
    <property type="entry name" value="ZnF_C2H2"/>
    <property type="match status" value="3"/>
</dbReference>
<name>A0A161TDD3_XYLHT</name>
<feature type="region of interest" description="Disordered" evidence="9">
    <location>
        <begin position="46"/>
        <end position="65"/>
    </location>
</feature>
<evidence type="ECO:0000256" key="2">
    <source>
        <dbReference type="ARBA" id="ARBA00022723"/>
    </source>
</evidence>
<evidence type="ECO:0000259" key="10">
    <source>
        <dbReference type="PROSITE" id="PS50157"/>
    </source>
</evidence>
<dbReference type="PROSITE" id="PS50157">
    <property type="entry name" value="ZINC_FINGER_C2H2_2"/>
    <property type="match status" value="1"/>
</dbReference>
<sequence>MASNSTHPRRGRVLKPNAIPPIAVGQSISTNTHEGWRNLSPSVSLRKGSTFHSPSSPASKDDDPVINVSLLPRRSHTSTQSLEAAIAAGERRMAALIGSLDRTIAGNGSPASSPLNTLHRDALPLPRGLIDPAMSESVNSQPTGTTTQHSEKQQRRARVRHTSDSGLGSSIGDSVRSKSNPVHEMNQRMQLYGMFIMMIQADKSIVGYEHERARHAGAPSRTNTRSAITRSLDPSADHHGQCLSECAAKHIKAHIIDPLLEELGLKPFHPLVRDMPRRMENKEITCLRDLEKTLLYLAPGWAVSRSSYLDFCETSIQCIHTTVKYLNEKDQRRPTDRPYTNGYFLDLVEQIRQYASMITSARSRAQSGQSPRESDYDPNEKLELRGGLSETGRPAQLVRVKNGKVIPIPSSSKDGRPFSSESDFGESSHAMKRSLSEVSLEDDGVQRSMARRRKSMLGVEPEAPPACGECGKVFKRACDLTKHVKTHSRPWKCSEPGCKYAVEGWPTEKERDRHVNDKHCKEPKLFQCQFSPCTYQSKRESNCKQHMEKSHGWTYVRTKNNGKRAQTGTPLQTPSTAGIATPSSFLPDPVTPVTQNTHSPLMDETSTEHSTQHPALELGISPATSLSFDDALNSLEGQYGSNDLGAELGAPWSNASNDLFGMGGFDDMPLDSNNMNTELDMANAFDPTFTPEIPENFNDNFNLSSGDADLINYNAQLLTPSYSAEHQLLHSFPSGVMLPVHANQMGQASMLSSGVQPDLMLYSPCSANDLSADEGFDEFTGEYGKPIADFSLYGDAGESSQTMARNTPMFQDWSLLGNQQAQTMTTDPTQWGVDTMQLDE</sequence>
<evidence type="ECO:0000256" key="9">
    <source>
        <dbReference type="SAM" id="MobiDB-lite"/>
    </source>
</evidence>
<organism evidence="11 12">
    <name type="scientific">Xylona heveae (strain CBS 132557 / TC161)</name>
    <dbReference type="NCBI Taxonomy" id="1328760"/>
    <lineage>
        <taxon>Eukaryota</taxon>
        <taxon>Fungi</taxon>
        <taxon>Dikarya</taxon>
        <taxon>Ascomycota</taxon>
        <taxon>Pezizomycotina</taxon>
        <taxon>Xylonomycetes</taxon>
        <taxon>Xylonales</taxon>
        <taxon>Xylonaceae</taxon>
        <taxon>Xylona</taxon>
    </lineage>
</organism>
<proteinExistence type="predicted"/>
<evidence type="ECO:0000256" key="6">
    <source>
        <dbReference type="ARBA" id="ARBA00023163"/>
    </source>
</evidence>
<dbReference type="SUPFAM" id="SSF57667">
    <property type="entry name" value="beta-beta-alpha zinc fingers"/>
    <property type="match status" value="1"/>
</dbReference>
<feature type="compositionally biased region" description="Low complexity" evidence="9">
    <location>
        <begin position="164"/>
        <end position="174"/>
    </location>
</feature>
<evidence type="ECO:0000256" key="1">
    <source>
        <dbReference type="ARBA" id="ARBA00004123"/>
    </source>
</evidence>
<gene>
    <name evidence="11" type="ORF">L228DRAFT_238362</name>
</gene>
<dbReference type="Gene3D" id="3.30.160.60">
    <property type="entry name" value="Classic Zinc Finger"/>
    <property type="match status" value="1"/>
</dbReference>
<dbReference type="OrthoDB" id="9368434at2759"/>
<dbReference type="Proteomes" id="UP000076632">
    <property type="component" value="Unassembled WGS sequence"/>
</dbReference>
<reference evidence="11 12" key="1">
    <citation type="journal article" date="2016" name="Fungal Biol.">
        <title>The genome of Xylona heveae provides a window into fungal endophytism.</title>
        <authorList>
            <person name="Gazis R."/>
            <person name="Kuo A."/>
            <person name="Riley R."/>
            <person name="LaButti K."/>
            <person name="Lipzen A."/>
            <person name="Lin J."/>
            <person name="Amirebrahimi M."/>
            <person name="Hesse C.N."/>
            <person name="Spatafora J.W."/>
            <person name="Henrissat B."/>
            <person name="Hainaut M."/>
            <person name="Grigoriev I.V."/>
            <person name="Hibbett D.S."/>
        </authorList>
    </citation>
    <scope>NUCLEOTIDE SEQUENCE [LARGE SCALE GENOMIC DNA]</scope>
    <source>
        <strain evidence="11 12">TC161</strain>
    </source>
</reference>
<dbReference type="GO" id="GO:0006357">
    <property type="term" value="P:regulation of transcription by RNA polymerase II"/>
    <property type="evidence" value="ECO:0007669"/>
    <property type="project" value="TreeGrafter"/>
</dbReference>
<dbReference type="InterPro" id="IPR013087">
    <property type="entry name" value="Znf_C2H2_type"/>
</dbReference>
<dbReference type="OMA" id="IARCVLM"/>
<keyword evidence="2" id="KW-0479">Metal-binding</keyword>
<evidence type="ECO:0000256" key="4">
    <source>
        <dbReference type="ARBA" id="ARBA00022833"/>
    </source>
</evidence>
<feature type="domain" description="C2H2-type" evidence="10">
    <location>
        <begin position="465"/>
        <end position="492"/>
    </location>
</feature>
<dbReference type="STRING" id="1328760.A0A161TDD3"/>
<keyword evidence="5" id="KW-0805">Transcription regulation</keyword>
<dbReference type="InterPro" id="IPR051061">
    <property type="entry name" value="Zinc_finger_trans_reg"/>
</dbReference>
<dbReference type="RefSeq" id="XP_018189402.1">
    <property type="nucleotide sequence ID" value="XM_018331041.1"/>
</dbReference>
<dbReference type="PANTHER" id="PTHR46179:SF13">
    <property type="entry name" value="C2H2-TYPE DOMAIN-CONTAINING PROTEIN"/>
    <property type="match status" value="1"/>
</dbReference>
<evidence type="ECO:0000256" key="5">
    <source>
        <dbReference type="ARBA" id="ARBA00023015"/>
    </source>
</evidence>
<evidence type="ECO:0000256" key="8">
    <source>
        <dbReference type="PROSITE-ProRule" id="PRU00042"/>
    </source>
</evidence>
<dbReference type="GO" id="GO:0008270">
    <property type="term" value="F:zinc ion binding"/>
    <property type="evidence" value="ECO:0007669"/>
    <property type="project" value="UniProtKB-KW"/>
</dbReference>